<keyword evidence="3" id="KW-1185">Reference proteome</keyword>
<organism evidence="2 3">
    <name type="scientific">Tenebrio molitor</name>
    <name type="common">Yellow mealworm beetle</name>
    <dbReference type="NCBI Taxonomy" id="7067"/>
    <lineage>
        <taxon>Eukaryota</taxon>
        <taxon>Metazoa</taxon>
        <taxon>Ecdysozoa</taxon>
        <taxon>Arthropoda</taxon>
        <taxon>Hexapoda</taxon>
        <taxon>Insecta</taxon>
        <taxon>Pterygota</taxon>
        <taxon>Neoptera</taxon>
        <taxon>Endopterygota</taxon>
        <taxon>Coleoptera</taxon>
        <taxon>Polyphaga</taxon>
        <taxon>Cucujiformia</taxon>
        <taxon>Tenebrionidae</taxon>
        <taxon>Tenebrio</taxon>
    </lineage>
</organism>
<dbReference type="EMBL" id="JABDTM020025737">
    <property type="protein sequence ID" value="KAH0812869.1"/>
    <property type="molecule type" value="Genomic_DNA"/>
</dbReference>
<proteinExistence type="predicted"/>
<gene>
    <name evidence="2" type="ORF">GEV33_009921</name>
</gene>
<evidence type="ECO:0000313" key="3">
    <source>
        <dbReference type="Proteomes" id="UP000719412"/>
    </source>
</evidence>
<name>A0A8J6HDV5_TENMO</name>
<feature type="region of interest" description="Disordered" evidence="1">
    <location>
        <begin position="547"/>
        <end position="575"/>
    </location>
</feature>
<dbReference type="Proteomes" id="UP000719412">
    <property type="component" value="Unassembled WGS sequence"/>
</dbReference>
<reference evidence="2" key="1">
    <citation type="journal article" date="2020" name="J Insects Food Feed">
        <title>The yellow mealworm (Tenebrio molitor) genome: a resource for the emerging insects as food and feed industry.</title>
        <authorList>
            <person name="Eriksson T."/>
            <person name="Andere A."/>
            <person name="Kelstrup H."/>
            <person name="Emery V."/>
            <person name="Picard C."/>
        </authorList>
    </citation>
    <scope>NUCLEOTIDE SEQUENCE</scope>
    <source>
        <strain evidence="2">Stoneville</strain>
        <tissue evidence="2">Whole head</tissue>
    </source>
</reference>
<reference evidence="2" key="2">
    <citation type="submission" date="2021-08" db="EMBL/GenBank/DDBJ databases">
        <authorList>
            <person name="Eriksson T."/>
        </authorList>
    </citation>
    <scope>NUCLEOTIDE SEQUENCE</scope>
    <source>
        <strain evidence="2">Stoneville</strain>
        <tissue evidence="2">Whole head</tissue>
    </source>
</reference>
<accession>A0A8J6HDV5</accession>
<evidence type="ECO:0000313" key="2">
    <source>
        <dbReference type="EMBL" id="KAH0812869.1"/>
    </source>
</evidence>
<dbReference type="AlphaFoldDB" id="A0A8J6HDV5"/>
<sequence>MFRTREGKTFFRNPLARGSSYDVSCSIVRCLQEVAISPAEPPPEPLKAAFSQKNLRVCNYPPPIRKRRKLTRTPTPIKQPLIDSRPPFVCVCECVRCVTTRRSVIMMAPQERPSAGPAMTFNPIMKRRSKSSVLVEYAAVAYSGFFCAATGKKKLSLNMWEMSTTIGRISPGKAASGNLPGPDHPSSIARAPLTVGSGPHGICRLVPGIIGGNERLRETMLSLCHSDLPEYANRISIASSRRDNCHHQLLKIESHLPPPSGPPPGRKTELNQCAFALLSHLFGLAASSSQTFRNKSDPANRVAAPVAVSSPPPLIDRPRRLCIYITLHLAVVRGKQKSAHPYILHGAAGALGAHVTPRRAPQYPHASPVAAAAAAAAARAGAGSRWMCGAWRAHTTGKWQRKPSGERTRYIEGAQLRIKKIRWIDGNVFVIKFVLRAIRVSVGARRRRRRRSLFPSVTCFQYELRARGRSAATSRHFFQGARTPPLPPKLNFNMSFLCCERFINCRIRAPDEDFAQFPSKLRPNYSTSTPQQIISSDHDRPILNLPNFSRTRSGRKHPVDRRSERCGAAERPPPTRSKLYTVRVRVGPGAGVRGVGREDVSQWKAISLRSLRRKEVKREEIKSGTGKMYEELFPNQLERAREA</sequence>
<protein>
    <submittedName>
        <fullName evidence="2">Uncharacterized protein</fullName>
    </submittedName>
</protein>
<evidence type="ECO:0000256" key="1">
    <source>
        <dbReference type="SAM" id="MobiDB-lite"/>
    </source>
</evidence>
<comment type="caution">
    <text evidence="2">The sequence shown here is derived from an EMBL/GenBank/DDBJ whole genome shotgun (WGS) entry which is preliminary data.</text>
</comment>